<evidence type="ECO:0000256" key="2">
    <source>
        <dbReference type="ARBA" id="ARBA00022679"/>
    </source>
</evidence>
<dbReference type="Pfam" id="PF06865">
    <property type="entry name" value="Ppnp"/>
    <property type="match status" value="1"/>
</dbReference>
<dbReference type="CDD" id="cd20296">
    <property type="entry name" value="cupin_PpnP-like"/>
    <property type="match status" value="1"/>
</dbReference>
<dbReference type="RefSeq" id="WP_189517171.1">
    <property type="nucleotide sequence ID" value="NZ_BMXG01000028.1"/>
</dbReference>
<dbReference type="SUPFAM" id="SSF51182">
    <property type="entry name" value="RmlC-like cupins"/>
    <property type="match status" value="1"/>
</dbReference>
<name>A0A8J3GE88_9BACT</name>
<dbReference type="AlphaFoldDB" id="A0A8J3GE88"/>
<dbReference type="GO" id="GO:0016154">
    <property type="term" value="F:pyrimidine-nucleoside phosphorylase activity"/>
    <property type="evidence" value="ECO:0007669"/>
    <property type="project" value="UniProtKB-UniRule"/>
</dbReference>
<dbReference type="Gene3D" id="2.60.120.10">
    <property type="entry name" value="Jelly Rolls"/>
    <property type="match status" value="1"/>
</dbReference>
<comment type="catalytic activity">
    <reaction evidence="3">
        <text>guanosine + phosphate = alpha-D-ribose 1-phosphate + guanine</text>
        <dbReference type="Rhea" id="RHEA:13233"/>
        <dbReference type="ChEBI" id="CHEBI:16235"/>
        <dbReference type="ChEBI" id="CHEBI:16750"/>
        <dbReference type="ChEBI" id="CHEBI:43474"/>
        <dbReference type="ChEBI" id="CHEBI:57720"/>
        <dbReference type="EC" id="2.4.2.1"/>
    </reaction>
</comment>
<dbReference type="GO" id="GO:0004731">
    <property type="term" value="F:purine-nucleoside phosphorylase activity"/>
    <property type="evidence" value="ECO:0007669"/>
    <property type="project" value="UniProtKB-UniRule"/>
</dbReference>
<evidence type="ECO:0000256" key="3">
    <source>
        <dbReference type="HAMAP-Rule" id="MF_01537"/>
    </source>
</evidence>
<comment type="catalytic activity">
    <reaction evidence="3">
        <text>a purine D-ribonucleoside + phosphate = a purine nucleobase + alpha-D-ribose 1-phosphate</text>
        <dbReference type="Rhea" id="RHEA:19805"/>
        <dbReference type="ChEBI" id="CHEBI:26386"/>
        <dbReference type="ChEBI" id="CHEBI:43474"/>
        <dbReference type="ChEBI" id="CHEBI:57720"/>
        <dbReference type="ChEBI" id="CHEBI:142355"/>
        <dbReference type="EC" id="2.4.2.1"/>
    </reaction>
</comment>
<dbReference type="EC" id="2.4.2.1" evidence="3"/>
<dbReference type="PANTHER" id="PTHR36540:SF1">
    <property type="entry name" value="PYRIMIDINE_PURINE NUCLEOSIDE PHOSPHORYLASE"/>
    <property type="match status" value="1"/>
</dbReference>
<comment type="caution">
    <text evidence="4">The sequence shown here is derived from an EMBL/GenBank/DDBJ whole genome shotgun (WGS) entry which is preliminary data.</text>
</comment>
<comment type="catalytic activity">
    <reaction evidence="3">
        <text>uridine + phosphate = alpha-D-ribose 1-phosphate + uracil</text>
        <dbReference type="Rhea" id="RHEA:24388"/>
        <dbReference type="ChEBI" id="CHEBI:16704"/>
        <dbReference type="ChEBI" id="CHEBI:17568"/>
        <dbReference type="ChEBI" id="CHEBI:43474"/>
        <dbReference type="ChEBI" id="CHEBI:57720"/>
        <dbReference type="EC" id="2.4.2.2"/>
    </reaction>
</comment>
<dbReference type="Proteomes" id="UP000642829">
    <property type="component" value="Unassembled WGS sequence"/>
</dbReference>
<organism evidence="4 5">
    <name type="scientific">Cerasicoccus arenae</name>
    <dbReference type="NCBI Taxonomy" id="424488"/>
    <lineage>
        <taxon>Bacteria</taxon>
        <taxon>Pseudomonadati</taxon>
        <taxon>Verrucomicrobiota</taxon>
        <taxon>Opitutia</taxon>
        <taxon>Puniceicoccales</taxon>
        <taxon>Cerasicoccaceae</taxon>
        <taxon>Cerasicoccus</taxon>
    </lineage>
</organism>
<comment type="similarity">
    <text evidence="3">Belongs to the nucleoside phosphorylase PpnP family.</text>
</comment>
<dbReference type="InterPro" id="IPR014710">
    <property type="entry name" value="RmlC-like_jellyroll"/>
</dbReference>
<comment type="catalytic activity">
    <reaction evidence="3">
        <text>xanthosine + phosphate = alpha-D-ribose 1-phosphate + xanthine</text>
        <dbReference type="Rhea" id="RHEA:27638"/>
        <dbReference type="ChEBI" id="CHEBI:17712"/>
        <dbReference type="ChEBI" id="CHEBI:18107"/>
        <dbReference type="ChEBI" id="CHEBI:43474"/>
        <dbReference type="ChEBI" id="CHEBI:57720"/>
        <dbReference type="EC" id="2.4.2.1"/>
    </reaction>
</comment>
<accession>A0A8J3GE88</accession>
<comment type="catalytic activity">
    <reaction evidence="3">
        <text>cytidine + phosphate = cytosine + alpha-D-ribose 1-phosphate</text>
        <dbReference type="Rhea" id="RHEA:52540"/>
        <dbReference type="ChEBI" id="CHEBI:16040"/>
        <dbReference type="ChEBI" id="CHEBI:17562"/>
        <dbReference type="ChEBI" id="CHEBI:43474"/>
        <dbReference type="ChEBI" id="CHEBI:57720"/>
        <dbReference type="EC" id="2.4.2.2"/>
    </reaction>
</comment>
<comment type="catalytic activity">
    <reaction evidence="3">
        <text>inosine + phosphate = alpha-D-ribose 1-phosphate + hypoxanthine</text>
        <dbReference type="Rhea" id="RHEA:27646"/>
        <dbReference type="ChEBI" id="CHEBI:17368"/>
        <dbReference type="ChEBI" id="CHEBI:17596"/>
        <dbReference type="ChEBI" id="CHEBI:43474"/>
        <dbReference type="ChEBI" id="CHEBI:57720"/>
        <dbReference type="EC" id="2.4.2.1"/>
    </reaction>
</comment>
<dbReference type="InterPro" id="IPR009664">
    <property type="entry name" value="Ppnp"/>
</dbReference>
<dbReference type="InterPro" id="IPR011051">
    <property type="entry name" value="RmlC_Cupin_sf"/>
</dbReference>
<dbReference type="GO" id="GO:0005829">
    <property type="term" value="C:cytosol"/>
    <property type="evidence" value="ECO:0007669"/>
    <property type="project" value="TreeGrafter"/>
</dbReference>
<comment type="catalytic activity">
    <reaction evidence="3">
        <text>thymidine + phosphate = 2-deoxy-alpha-D-ribose 1-phosphate + thymine</text>
        <dbReference type="Rhea" id="RHEA:16037"/>
        <dbReference type="ChEBI" id="CHEBI:17748"/>
        <dbReference type="ChEBI" id="CHEBI:17821"/>
        <dbReference type="ChEBI" id="CHEBI:43474"/>
        <dbReference type="ChEBI" id="CHEBI:57259"/>
        <dbReference type="EC" id="2.4.2.2"/>
    </reaction>
</comment>
<keyword evidence="1 3" id="KW-0328">Glycosyltransferase</keyword>
<gene>
    <name evidence="3" type="primary">ppnP</name>
    <name evidence="4" type="ORF">GCM10007047_32240</name>
</gene>
<dbReference type="HAMAP" id="MF_01537">
    <property type="entry name" value="Nucleos_phosphorylase_PpnP"/>
    <property type="match status" value="1"/>
</dbReference>
<evidence type="ECO:0000313" key="4">
    <source>
        <dbReference type="EMBL" id="GHC12398.1"/>
    </source>
</evidence>
<protein>
    <recommendedName>
        <fullName evidence="3">Pyrimidine/purine nucleoside phosphorylase</fullName>
        <ecNumber evidence="3">2.4.2.1</ecNumber>
        <ecNumber evidence="3">2.4.2.2</ecNumber>
    </recommendedName>
    <alternativeName>
        <fullName evidence="3">Adenosine phosphorylase</fullName>
    </alternativeName>
    <alternativeName>
        <fullName evidence="3">Cytidine phosphorylase</fullName>
    </alternativeName>
    <alternativeName>
        <fullName evidence="3">Guanosine phosphorylase</fullName>
    </alternativeName>
    <alternativeName>
        <fullName evidence="3">Inosine phosphorylase</fullName>
    </alternativeName>
    <alternativeName>
        <fullName evidence="3">Thymidine phosphorylase</fullName>
    </alternativeName>
    <alternativeName>
        <fullName evidence="3">Uridine phosphorylase</fullName>
    </alternativeName>
    <alternativeName>
        <fullName evidence="3">Xanthosine phosphorylase</fullName>
    </alternativeName>
</protein>
<evidence type="ECO:0000256" key="1">
    <source>
        <dbReference type="ARBA" id="ARBA00022676"/>
    </source>
</evidence>
<dbReference type="EC" id="2.4.2.2" evidence="3"/>
<dbReference type="FunFam" id="2.60.120.10:FF:000016">
    <property type="entry name" value="Pyrimidine/purine nucleoside phosphorylase"/>
    <property type="match status" value="1"/>
</dbReference>
<keyword evidence="2 3" id="KW-0808">Transferase</keyword>
<dbReference type="PANTHER" id="PTHR36540">
    <property type="entry name" value="PYRIMIDINE/PURINE NUCLEOSIDE PHOSPHORYLASE"/>
    <property type="match status" value="1"/>
</dbReference>
<evidence type="ECO:0000313" key="5">
    <source>
        <dbReference type="Proteomes" id="UP000642829"/>
    </source>
</evidence>
<reference evidence="4" key="1">
    <citation type="journal article" date="2014" name="Int. J. Syst. Evol. Microbiol.">
        <title>Complete genome sequence of Corynebacterium casei LMG S-19264T (=DSM 44701T), isolated from a smear-ripened cheese.</title>
        <authorList>
            <consortium name="US DOE Joint Genome Institute (JGI-PGF)"/>
            <person name="Walter F."/>
            <person name="Albersmeier A."/>
            <person name="Kalinowski J."/>
            <person name="Ruckert C."/>
        </authorList>
    </citation>
    <scope>NUCLEOTIDE SEQUENCE</scope>
    <source>
        <strain evidence="4">KCTC 12870</strain>
    </source>
</reference>
<reference evidence="4" key="2">
    <citation type="submission" date="2020-09" db="EMBL/GenBank/DDBJ databases">
        <authorList>
            <person name="Sun Q."/>
            <person name="Kim S."/>
        </authorList>
    </citation>
    <scope>NUCLEOTIDE SEQUENCE</scope>
    <source>
        <strain evidence="4">KCTC 12870</strain>
    </source>
</reference>
<dbReference type="EMBL" id="BMXG01000028">
    <property type="protein sequence ID" value="GHC12398.1"/>
    <property type="molecule type" value="Genomic_DNA"/>
</dbReference>
<comment type="catalytic activity">
    <reaction evidence="3">
        <text>adenosine + phosphate = alpha-D-ribose 1-phosphate + adenine</text>
        <dbReference type="Rhea" id="RHEA:27642"/>
        <dbReference type="ChEBI" id="CHEBI:16335"/>
        <dbReference type="ChEBI" id="CHEBI:16708"/>
        <dbReference type="ChEBI" id="CHEBI:43474"/>
        <dbReference type="ChEBI" id="CHEBI:57720"/>
        <dbReference type="EC" id="2.4.2.1"/>
    </reaction>
</comment>
<keyword evidence="5" id="KW-1185">Reference proteome</keyword>
<comment type="function">
    <text evidence="3">Catalyzes the phosphorolysis of diverse nucleosides, yielding D-ribose 1-phosphate and the respective free bases. Can use uridine, adenosine, guanosine, cytidine, thymidine, inosine and xanthosine as substrates. Also catalyzes the reverse reactions.</text>
</comment>
<sequence>MSDTFDNITIVKKANVYFDGKVTSRTIVFADGSKKTLGFMQAGDYEFGTEAPELMEMLGGEMDVKLAGADEWITYTAGQSFNVPGSSKFALKVKAGGADYCCSYLV</sequence>
<proteinExistence type="inferred from homology"/>